<name>A0A816X0D5_BRANA</name>
<evidence type="ECO:0000313" key="2">
    <source>
        <dbReference type="EMBL" id="CAF2140688.1"/>
    </source>
</evidence>
<feature type="compositionally biased region" description="Basic residues" evidence="1">
    <location>
        <begin position="88"/>
        <end position="105"/>
    </location>
</feature>
<reference evidence="2" key="1">
    <citation type="submission" date="2021-01" db="EMBL/GenBank/DDBJ databases">
        <authorList>
            <consortium name="Genoscope - CEA"/>
            <person name="William W."/>
        </authorList>
    </citation>
    <scope>NUCLEOTIDE SEQUENCE</scope>
</reference>
<feature type="compositionally biased region" description="Basic and acidic residues" evidence="1">
    <location>
        <begin position="17"/>
        <end position="35"/>
    </location>
</feature>
<dbReference type="EMBL" id="HG994356">
    <property type="protein sequence ID" value="CAF2140688.1"/>
    <property type="molecule type" value="Genomic_DNA"/>
</dbReference>
<organism evidence="2">
    <name type="scientific">Brassica napus</name>
    <name type="common">Rape</name>
    <dbReference type="NCBI Taxonomy" id="3708"/>
    <lineage>
        <taxon>Eukaryota</taxon>
        <taxon>Viridiplantae</taxon>
        <taxon>Streptophyta</taxon>
        <taxon>Embryophyta</taxon>
        <taxon>Tracheophyta</taxon>
        <taxon>Spermatophyta</taxon>
        <taxon>Magnoliopsida</taxon>
        <taxon>eudicotyledons</taxon>
        <taxon>Gunneridae</taxon>
        <taxon>Pentapetalae</taxon>
        <taxon>rosids</taxon>
        <taxon>malvids</taxon>
        <taxon>Brassicales</taxon>
        <taxon>Brassicaceae</taxon>
        <taxon>Brassiceae</taxon>
        <taxon>Brassica</taxon>
    </lineage>
</organism>
<dbReference type="Proteomes" id="UP001295469">
    <property type="component" value="Chromosome A02"/>
</dbReference>
<feature type="region of interest" description="Disordered" evidence="1">
    <location>
        <begin position="1"/>
        <end position="35"/>
    </location>
</feature>
<proteinExistence type="predicted"/>
<sequence length="134" mass="15447">MNTGQDEEPLPSTGTREQTRRSSAADEIKPQKKPIFERLEPTSRIWWINESGKTSTAYNRSYNFDYLACEEVASLMMEISLKMQKPSTGKKNHRSFRTRGSRTKKNRSEDQTVPARTILKKSSLPGDISRRSHR</sequence>
<feature type="region of interest" description="Disordered" evidence="1">
    <location>
        <begin position="84"/>
        <end position="134"/>
    </location>
</feature>
<accession>A0A816X0D5</accession>
<dbReference type="AlphaFoldDB" id="A0A816X0D5"/>
<evidence type="ECO:0000256" key="1">
    <source>
        <dbReference type="SAM" id="MobiDB-lite"/>
    </source>
</evidence>
<protein>
    <submittedName>
        <fullName evidence="2">(rape) hypothetical protein</fullName>
    </submittedName>
</protein>
<gene>
    <name evidence="2" type="ORF">DARMORV10_A02P22000.1</name>
</gene>